<evidence type="ECO:0000256" key="4">
    <source>
        <dbReference type="ARBA" id="ARBA00022989"/>
    </source>
</evidence>
<feature type="transmembrane region" description="Helical" evidence="6">
    <location>
        <begin position="276"/>
        <end position="297"/>
    </location>
</feature>
<dbReference type="InterPro" id="IPR011701">
    <property type="entry name" value="MFS"/>
</dbReference>
<dbReference type="PANTHER" id="PTHR23504">
    <property type="entry name" value="MAJOR FACILITATOR SUPERFAMILY DOMAIN-CONTAINING PROTEIN 10"/>
    <property type="match status" value="1"/>
</dbReference>
<keyword evidence="4 6" id="KW-1133">Transmembrane helix</keyword>
<feature type="transmembrane region" description="Helical" evidence="6">
    <location>
        <begin position="76"/>
        <end position="98"/>
    </location>
</feature>
<feature type="transmembrane region" description="Helical" evidence="6">
    <location>
        <begin position="317"/>
        <end position="340"/>
    </location>
</feature>
<feature type="transmembrane region" description="Helical" evidence="6">
    <location>
        <begin position="347"/>
        <end position="365"/>
    </location>
</feature>
<evidence type="ECO:0000256" key="6">
    <source>
        <dbReference type="SAM" id="Phobius"/>
    </source>
</evidence>
<dbReference type="Gene3D" id="1.20.1250.20">
    <property type="entry name" value="MFS general substrate transporter like domains"/>
    <property type="match status" value="1"/>
</dbReference>
<dbReference type="CDD" id="cd17330">
    <property type="entry name" value="MFS_SLC46_TetA_like"/>
    <property type="match status" value="1"/>
</dbReference>
<dbReference type="SUPFAM" id="SSF103473">
    <property type="entry name" value="MFS general substrate transporter"/>
    <property type="match status" value="1"/>
</dbReference>
<protein>
    <submittedName>
        <fullName evidence="8">MFS transporter</fullName>
    </submittedName>
</protein>
<evidence type="ECO:0000256" key="3">
    <source>
        <dbReference type="ARBA" id="ARBA00022692"/>
    </source>
</evidence>
<evidence type="ECO:0000313" key="8">
    <source>
        <dbReference type="EMBL" id="OAX38190.1"/>
    </source>
</evidence>
<keyword evidence="2" id="KW-0813">Transport</keyword>
<dbReference type="GO" id="GO:0022857">
    <property type="term" value="F:transmembrane transporter activity"/>
    <property type="evidence" value="ECO:0007669"/>
    <property type="project" value="InterPro"/>
</dbReference>
<feature type="transmembrane region" description="Helical" evidence="6">
    <location>
        <begin position="209"/>
        <end position="232"/>
    </location>
</feature>
<dbReference type="PANTHER" id="PTHR23504:SF15">
    <property type="entry name" value="MAJOR FACILITATOR SUPERFAMILY (MFS) PROFILE DOMAIN-CONTAINING PROTEIN"/>
    <property type="match status" value="1"/>
</dbReference>
<dbReference type="InParanoid" id="A0A1B7N002"/>
<keyword evidence="9" id="KW-1185">Reference proteome</keyword>
<gene>
    <name evidence="8" type="ORF">K503DRAFT_770731</name>
</gene>
<proteinExistence type="predicted"/>
<dbReference type="OrthoDB" id="419616at2759"/>
<accession>A0A1B7N002</accession>
<evidence type="ECO:0000259" key="7">
    <source>
        <dbReference type="PROSITE" id="PS50850"/>
    </source>
</evidence>
<dbReference type="InterPro" id="IPR036259">
    <property type="entry name" value="MFS_trans_sf"/>
</dbReference>
<dbReference type="PROSITE" id="PS50850">
    <property type="entry name" value="MFS"/>
    <property type="match status" value="1"/>
</dbReference>
<feature type="transmembrane region" description="Helical" evidence="6">
    <location>
        <begin position="448"/>
        <end position="468"/>
    </location>
</feature>
<organism evidence="8 9">
    <name type="scientific">Rhizopogon vinicolor AM-OR11-026</name>
    <dbReference type="NCBI Taxonomy" id="1314800"/>
    <lineage>
        <taxon>Eukaryota</taxon>
        <taxon>Fungi</taxon>
        <taxon>Dikarya</taxon>
        <taxon>Basidiomycota</taxon>
        <taxon>Agaricomycotina</taxon>
        <taxon>Agaricomycetes</taxon>
        <taxon>Agaricomycetidae</taxon>
        <taxon>Boletales</taxon>
        <taxon>Suillineae</taxon>
        <taxon>Rhizopogonaceae</taxon>
        <taxon>Rhizopogon</taxon>
    </lineage>
</organism>
<comment type="subcellular location">
    <subcellularLocation>
        <location evidence="1">Membrane</location>
        <topology evidence="1">Multi-pass membrane protein</topology>
    </subcellularLocation>
</comment>
<evidence type="ECO:0000313" key="9">
    <source>
        <dbReference type="Proteomes" id="UP000092154"/>
    </source>
</evidence>
<keyword evidence="5 6" id="KW-0472">Membrane</keyword>
<dbReference type="AlphaFoldDB" id="A0A1B7N002"/>
<feature type="transmembrane region" description="Helical" evidence="6">
    <location>
        <begin position="110"/>
        <end position="128"/>
    </location>
</feature>
<dbReference type="Proteomes" id="UP000092154">
    <property type="component" value="Unassembled WGS sequence"/>
</dbReference>
<evidence type="ECO:0000256" key="2">
    <source>
        <dbReference type="ARBA" id="ARBA00022448"/>
    </source>
</evidence>
<keyword evidence="3 6" id="KW-0812">Transmembrane</keyword>
<feature type="domain" description="Major facilitator superfamily (MFS) profile" evidence="7">
    <location>
        <begin position="37"/>
        <end position="471"/>
    </location>
</feature>
<dbReference type="Pfam" id="PF07690">
    <property type="entry name" value="MFS_1"/>
    <property type="match status" value="1"/>
</dbReference>
<dbReference type="EMBL" id="KV448308">
    <property type="protein sequence ID" value="OAX38190.1"/>
    <property type="molecule type" value="Genomic_DNA"/>
</dbReference>
<name>A0A1B7N002_9AGAM</name>
<reference evidence="8 9" key="1">
    <citation type="submission" date="2016-06" db="EMBL/GenBank/DDBJ databases">
        <title>Comparative genomics of the ectomycorrhizal sister species Rhizopogon vinicolor and Rhizopogon vesiculosus (Basidiomycota: Boletales) reveals a divergence of the mating type B locus.</title>
        <authorList>
            <consortium name="DOE Joint Genome Institute"/>
            <person name="Mujic A.B."/>
            <person name="Kuo A."/>
            <person name="Tritt A."/>
            <person name="Lipzen A."/>
            <person name="Chen C."/>
            <person name="Johnson J."/>
            <person name="Sharma A."/>
            <person name="Barry K."/>
            <person name="Grigoriev I.V."/>
            <person name="Spatafora J.W."/>
        </authorList>
    </citation>
    <scope>NUCLEOTIDE SEQUENCE [LARGE SCALE GENOMIC DNA]</scope>
    <source>
        <strain evidence="8 9">AM-OR11-026</strain>
    </source>
</reference>
<dbReference type="InterPro" id="IPR020846">
    <property type="entry name" value="MFS_dom"/>
</dbReference>
<feature type="transmembrane region" description="Helical" evidence="6">
    <location>
        <begin position="377"/>
        <end position="404"/>
    </location>
</feature>
<sequence length="480" mass="52115">MSSSAAPSDGTNANELTPLLDAGQQGQKKPTPLPKFQTSILMLALLIEPIASQSIYPYINQLVSELDIIGGDERKVGYYAGVIESLFFASQALTVLYWSRTSDHIGRKPVLLVGTFCLSLSMLCFGLSRSLWGLALSRCITGALNGNIGVMKSMIGELADSTNMAQCFALLTLAWSLGNAVGPVIGGTLEHPDKRFPNVFRGEFWSQFPYFLPSAVAAAFAMICFLTILFFLNETLPRKSTQEKSTFALNGEALDFPENVVEDSPVSMRSLFVPSVLIPILNYDCLAILEIATWALQPLFYSTPIELGGLGFDPATIGLWMGAFGLLNGVVQTIIFAPLIHKYGPKTIFQFGVTCSIPIFSLPPITNMIARQYGINWLVYFLLTFSLILTVLMDMAFGCIMMYITAAAPNKRSLGATNGLSQTTASIVRAIGPAASTSMFAYSIQHKLMGGYAVYVVLVIVTVFSLMLSTKLPESVEKKV</sequence>
<evidence type="ECO:0000256" key="1">
    <source>
        <dbReference type="ARBA" id="ARBA00004141"/>
    </source>
</evidence>
<evidence type="ECO:0000256" key="5">
    <source>
        <dbReference type="ARBA" id="ARBA00023136"/>
    </source>
</evidence>
<dbReference type="GO" id="GO:0016020">
    <property type="term" value="C:membrane"/>
    <property type="evidence" value="ECO:0007669"/>
    <property type="project" value="UniProtKB-SubCell"/>
</dbReference>